<protein>
    <submittedName>
        <fullName evidence="2">DUF1918 domain-containing protein</fullName>
    </submittedName>
</protein>
<comment type="caution">
    <text evidence="2">The sequence shown here is derived from an EMBL/GenBank/DDBJ whole genome shotgun (WGS) entry which is preliminary data.</text>
</comment>
<feature type="compositionally biased region" description="Basic and acidic residues" evidence="1">
    <location>
        <begin position="1"/>
        <end position="18"/>
    </location>
</feature>
<evidence type="ECO:0000313" key="2">
    <source>
        <dbReference type="EMBL" id="MFC7199119.1"/>
    </source>
</evidence>
<keyword evidence="3" id="KW-1185">Reference proteome</keyword>
<accession>A0ABD5Z1Q8</accession>
<sequence length="68" mass="7550">MSFEKGDTVVLHEEHSEYDGEVGEITQVSETMFGDVNYTVSFEDGQEAGVPESSLEAAEEETEEDDEE</sequence>
<dbReference type="Proteomes" id="UP001596447">
    <property type="component" value="Unassembled WGS sequence"/>
</dbReference>
<proteinExistence type="predicted"/>
<evidence type="ECO:0000313" key="3">
    <source>
        <dbReference type="Proteomes" id="UP001596447"/>
    </source>
</evidence>
<dbReference type="RefSeq" id="WP_279529064.1">
    <property type="nucleotide sequence ID" value="NZ_CP122312.1"/>
</dbReference>
<evidence type="ECO:0000256" key="1">
    <source>
        <dbReference type="SAM" id="MobiDB-lite"/>
    </source>
</evidence>
<feature type="region of interest" description="Disordered" evidence="1">
    <location>
        <begin position="1"/>
        <end position="21"/>
    </location>
</feature>
<feature type="region of interest" description="Disordered" evidence="1">
    <location>
        <begin position="42"/>
        <end position="68"/>
    </location>
</feature>
<organism evidence="2 3">
    <name type="scientific">Halospeciosus flavus</name>
    <dbReference type="NCBI Taxonomy" id="3032283"/>
    <lineage>
        <taxon>Archaea</taxon>
        <taxon>Methanobacteriati</taxon>
        <taxon>Methanobacteriota</taxon>
        <taxon>Stenosarchaea group</taxon>
        <taxon>Halobacteria</taxon>
        <taxon>Halobacteriales</taxon>
        <taxon>Halobacteriaceae</taxon>
        <taxon>Halospeciosus</taxon>
    </lineage>
</organism>
<name>A0ABD5Z1Q8_9EURY</name>
<gene>
    <name evidence="2" type="ORF">ACFQJ9_06770</name>
</gene>
<dbReference type="EMBL" id="JBHTAR010000011">
    <property type="protein sequence ID" value="MFC7199119.1"/>
    <property type="molecule type" value="Genomic_DNA"/>
</dbReference>
<feature type="compositionally biased region" description="Acidic residues" evidence="1">
    <location>
        <begin position="57"/>
        <end position="68"/>
    </location>
</feature>
<dbReference type="AlphaFoldDB" id="A0ABD5Z1Q8"/>
<reference evidence="2 3" key="1">
    <citation type="journal article" date="2019" name="Int. J. Syst. Evol. Microbiol.">
        <title>The Global Catalogue of Microorganisms (GCM) 10K type strain sequencing project: providing services to taxonomists for standard genome sequencing and annotation.</title>
        <authorList>
            <consortium name="The Broad Institute Genomics Platform"/>
            <consortium name="The Broad Institute Genome Sequencing Center for Infectious Disease"/>
            <person name="Wu L."/>
            <person name="Ma J."/>
        </authorList>
    </citation>
    <scope>NUCLEOTIDE SEQUENCE [LARGE SCALE GENOMIC DNA]</scope>
    <source>
        <strain evidence="2 3">XZGYJ-43</strain>
    </source>
</reference>